<dbReference type="KEGG" id="dmm:dnm_058940"/>
<evidence type="ECO:0000313" key="3">
    <source>
        <dbReference type="Proteomes" id="UP000663722"/>
    </source>
</evidence>
<evidence type="ECO:0000313" key="2">
    <source>
        <dbReference type="EMBL" id="QTA90518.1"/>
    </source>
</evidence>
<name>A0A975BQY1_9BACT</name>
<proteinExistence type="predicted"/>
<dbReference type="AlphaFoldDB" id="A0A975BQY1"/>
<gene>
    <name evidence="1" type="ORF">dnm_058940</name>
    <name evidence="2" type="ORF">dnm_065790</name>
</gene>
<accession>A0A975BQY1</accession>
<sequence>MLQFCHKLRIRLSEPLRAKIKKYHITLWKSKRKEKFSRY</sequence>
<protein>
    <submittedName>
        <fullName evidence="1">Uncharacterized protein</fullName>
    </submittedName>
</protein>
<reference evidence="1" key="1">
    <citation type="journal article" date="2021" name="Microb. Physiol.">
        <title>Proteogenomic Insights into the Physiology of Marine, Sulfate-Reducing, Filamentous Desulfonema limicola and Desulfonema magnum.</title>
        <authorList>
            <person name="Schnaars V."/>
            <person name="Wohlbrand L."/>
            <person name="Scheve S."/>
            <person name="Hinrichs C."/>
            <person name="Reinhardt R."/>
            <person name="Rabus R."/>
        </authorList>
    </citation>
    <scope>NUCLEOTIDE SEQUENCE</scope>
    <source>
        <strain evidence="1">4be13</strain>
    </source>
</reference>
<keyword evidence="3" id="KW-1185">Reference proteome</keyword>
<evidence type="ECO:0000313" key="1">
    <source>
        <dbReference type="EMBL" id="QTA89837.1"/>
    </source>
</evidence>
<organism evidence="1 3">
    <name type="scientific">Desulfonema magnum</name>
    <dbReference type="NCBI Taxonomy" id="45655"/>
    <lineage>
        <taxon>Bacteria</taxon>
        <taxon>Pseudomonadati</taxon>
        <taxon>Thermodesulfobacteriota</taxon>
        <taxon>Desulfobacteria</taxon>
        <taxon>Desulfobacterales</taxon>
        <taxon>Desulfococcaceae</taxon>
        <taxon>Desulfonema</taxon>
    </lineage>
</organism>
<dbReference type="EMBL" id="CP061800">
    <property type="protein sequence ID" value="QTA90518.1"/>
    <property type="molecule type" value="Genomic_DNA"/>
</dbReference>
<dbReference type="KEGG" id="dmm:dnm_065790"/>
<dbReference type="Proteomes" id="UP000663722">
    <property type="component" value="Chromosome"/>
</dbReference>
<dbReference type="EMBL" id="CP061800">
    <property type="protein sequence ID" value="QTA89837.1"/>
    <property type="molecule type" value="Genomic_DNA"/>
</dbReference>